<feature type="domain" description="TRP C-terminal" evidence="4">
    <location>
        <begin position="816"/>
        <end position="1009"/>
    </location>
</feature>
<reference evidence="6" key="1">
    <citation type="submission" date="2022-10" db="EMBL/GenBank/DDBJ databases">
        <title>Novel sulphate-reducing endosymbionts in the free-living metamonad Anaeramoeba.</title>
        <authorList>
            <person name="Jerlstrom-Hultqvist J."/>
            <person name="Cepicka I."/>
            <person name="Gallot-Lavallee L."/>
            <person name="Salas-Leiva D."/>
            <person name="Curtis B.A."/>
            <person name="Zahonova K."/>
            <person name="Pipaliya S."/>
            <person name="Dacks J."/>
            <person name="Roger A.J."/>
        </authorList>
    </citation>
    <scope>NUCLEOTIDE SEQUENCE</scope>
    <source>
        <strain evidence="6">BMAN</strain>
    </source>
</reference>
<sequence>MKGKIYFLIFLIGIFQIEQVKTEGYFSTFLFRTNENTTVDFMAPKLKKFEGETTEIIYVIGHSKDETLFNTTIGNSTGKYFIAAINITNKYRGELQAGVMFGNSTETVTSADVDSEGNLVVVGRTTSAEFLPEECDYTTNQTFILRLNPTMDWNETNKLCSQSSDKEFWIQNIYTKENNTTLISGFLTDFDKTGLCNGTEGTIFLAEYSFLDHNVTKCVTFDSQLQVKVRSQVLLVDKNQNIIFGNSETPQMATPGTVNKFYMGALKCTFRKINSSLTFLWSTNLPPYDYGGFGECAPIALSKHDDIWVTHNGAATSESLNAIFPGGTGMMYLLSSDGSKVFYMSSTFGNISQIFEDDLGNVMIAGSSYLEGVNFTNQYTRFHPHTINCTSNGYLAVFNPRANDTDAIAVYLSGSITQFLKTSENTMHFVGQSSCSNTYINISADAWVKKRDNILVSAAFYTQEFACQDGMGGSSFYFCTECQHGYESNQTGYNECVKCPDGYITNSIQKSCYACPKGTFSNNSYECTICPSGSWNNLTAQTACIECPVGTSSVNNSINDTCINCKSNTYAPEEGSTECKTCPEFTVSFYGSQYCTICGFGTYNSSEDTDHCTPCPDGTVSNNYRYPSCDSCPPGKQPNEWNTLCEPCPVGYFSSDWEQKMCYPCPEGYFSNVVGATSCYECTEPGICLGMNNCKEGHDPESMCINCIPGYFHFNKECKKCPNDSNVIFVAFVCFIFLICAAVFFFAGRGASFPAFTMFGSVAQMFGAIFTMDMHWPPVIKNFFRYFFGIFNFDFDSMTSPECSWNLDFYDKWIAMFFIPFIFIFIFGIIYLIMLCYYCRTANRYRKMDRFKNRSIYVLTLMLKFMYVPLAVIALKPFAYSTNNGQKVLTSDPTIKLGSAKWRTFLAVFIVAIVLYVIGIPIFFFIIIRKALSSEHSNVYKARYGWLYARYRENRYWWELVDLTFKLLLVIFALFLPGKNSVRPILLLILIGSMITLISVLKPYKPTKKHLTSPYDKLMIGLYLELFAVVWLSWSGFGVWIFFILHNIAVGLISFGIYYLWRRRKKKKLARRLKEEKDKINKLSKFSTDYSYHVSTKLDDGIEMSTRSTSDIDDISKKDNINEQSNDNKNNRNNDNDQLEDISLGDDSESQKKRKSD</sequence>
<keyword evidence="2" id="KW-1133">Transmembrane helix</keyword>
<feature type="domain" description="Tyrosine-protein kinase ephrin type A/B receptor-like" evidence="5">
    <location>
        <begin position="557"/>
        <end position="584"/>
    </location>
</feature>
<feature type="domain" description="Tyrosine-protein kinase ephrin type A/B receptor-like" evidence="5">
    <location>
        <begin position="518"/>
        <end position="552"/>
    </location>
</feature>
<dbReference type="Gene3D" id="2.10.50.10">
    <property type="entry name" value="Tumor Necrosis Factor Receptor, subunit A, domain 2"/>
    <property type="match status" value="3"/>
</dbReference>
<gene>
    <name evidence="6" type="ORF">M0811_12072</name>
</gene>
<dbReference type="Pfam" id="PF07699">
    <property type="entry name" value="Ephrin_rec_like"/>
    <property type="match status" value="2"/>
</dbReference>
<evidence type="ECO:0000256" key="2">
    <source>
        <dbReference type="SAM" id="Phobius"/>
    </source>
</evidence>
<dbReference type="PANTHER" id="PTHR46967">
    <property type="entry name" value="INSULIN-LIKE GROWTH FACTOR BINDING PROTEIN,N-TERMINAL"/>
    <property type="match status" value="1"/>
</dbReference>
<dbReference type="Proteomes" id="UP001149090">
    <property type="component" value="Unassembled WGS sequence"/>
</dbReference>
<feature type="transmembrane region" description="Helical" evidence="2">
    <location>
        <begin position="753"/>
        <end position="772"/>
    </location>
</feature>
<feature type="transmembrane region" description="Helical" evidence="2">
    <location>
        <begin position="905"/>
        <end position="928"/>
    </location>
</feature>
<name>A0A9Q0LCS8_ANAIG</name>
<protein>
    <submittedName>
        <fullName evidence="6">Insulin-like growth factor binding proteinn-terminal</fullName>
    </submittedName>
</protein>
<feature type="transmembrane region" description="Helical" evidence="2">
    <location>
        <begin position="856"/>
        <end position="875"/>
    </location>
</feature>
<dbReference type="SMART" id="SM01411">
    <property type="entry name" value="Ephrin_rec_like"/>
    <property type="match status" value="6"/>
</dbReference>
<dbReference type="PANTHER" id="PTHR46967:SF2">
    <property type="entry name" value="SUSHI, VON WILLEBRAND FACTOR TYPE A, EGF AND PENTRAXIN DOMAIN-CONTAINING PROTEIN 1-LIKE"/>
    <property type="match status" value="1"/>
</dbReference>
<feature type="transmembrane region" description="Helical" evidence="2">
    <location>
        <begin position="956"/>
        <end position="976"/>
    </location>
</feature>
<evidence type="ECO:0000313" key="6">
    <source>
        <dbReference type="EMBL" id="KAJ5068900.1"/>
    </source>
</evidence>
<dbReference type="AlphaFoldDB" id="A0A9Q0LCS8"/>
<proteinExistence type="predicted"/>
<evidence type="ECO:0000313" key="7">
    <source>
        <dbReference type="Proteomes" id="UP001149090"/>
    </source>
</evidence>
<keyword evidence="7" id="KW-1185">Reference proteome</keyword>
<evidence type="ECO:0000259" key="5">
    <source>
        <dbReference type="Pfam" id="PF07699"/>
    </source>
</evidence>
<feature type="region of interest" description="Disordered" evidence="1">
    <location>
        <begin position="1113"/>
        <end position="1157"/>
    </location>
</feature>
<dbReference type="InterPro" id="IPR011641">
    <property type="entry name" value="Tyr-kin_ephrin_A/B_rcpt-like"/>
</dbReference>
<keyword evidence="2" id="KW-0472">Membrane</keyword>
<feature type="chain" id="PRO_5040506236" evidence="3">
    <location>
        <begin position="23"/>
        <end position="1157"/>
    </location>
</feature>
<feature type="transmembrane region" description="Helical" evidence="2">
    <location>
        <begin position="1015"/>
        <end position="1034"/>
    </location>
</feature>
<feature type="transmembrane region" description="Helical" evidence="2">
    <location>
        <begin position="1040"/>
        <end position="1061"/>
    </location>
</feature>
<evidence type="ECO:0000256" key="3">
    <source>
        <dbReference type="SAM" id="SignalP"/>
    </source>
</evidence>
<evidence type="ECO:0000259" key="4">
    <source>
        <dbReference type="Pfam" id="PF06011"/>
    </source>
</evidence>
<feature type="transmembrane region" description="Helical" evidence="2">
    <location>
        <begin position="982"/>
        <end position="1003"/>
    </location>
</feature>
<dbReference type="InterPro" id="IPR009030">
    <property type="entry name" value="Growth_fac_rcpt_cys_sf"/>
</dbReference>
<feature type="compositionally biased region" description="Acidic residues" evidence="1">
    <location>
        <begin position="1137"/>
        <end position="1148"/>
    </location>
</feature>
<keyword evidence="2" id="KW-0812">Transmembrane</keyword>
<evidence type="ECO:0000256" key="1">
    <source>
        <dbReference type="SAM" id="MobiDB-lite"/>
    </source>
</evidence>
<dbReference type="CDD" id="cd00185">
    <property type="entry name" value="TNFRSF"/>
    <property type="match status" value="1"/>
</dbReference>
<organism evidence="6 7">
    <name type="scientific">Anaeramoeba ignava</name>
    <name type="common">Anaerobic marine amoeba</name>
    <dbReference type="NCBI Taxonomy" id="1746090"/>
    <lineage>
        <taxon>Eukaryota</taxon>
        <taxon>Metamonada</taxon>
        <taxon>Anaeramoebidae</taxon>
        <taxon>Anaeramoeba</taxon>
    </lineage>
</organism>
<comment type="caution">
    <text evidence="6">The sequence shown here is derived from an EMBL/GenBank/DDBJ whole genome shotgun (WGS) entry which is preliminary data.</text>
</comment>
<dbReference type="SUPFAM" id="SSF57184">
    <property type="entry name" value="Growth factor receptor domain"/>
    <property type="match status" value="2"/>
</dbReference>
<feature type="signal peptide" evidence="3">
    <location>
        <begin position="1"/>
        <end position="22"/>
    </location>
</feature>
<dbReference type="OrthoDB" id="413581at2759"/>
<dbReference type="EMBL" id="JAPDFW010000111">
    <property type="protein sequence ID" value="KAJ5068900.1"/>
    <property type="molecule type" value="Genomic_DNA"/>
</dbReference>
<accession>A0A9Q0LCS8</accession>
<dbReference type="Pfam" id="PF06011">
    <property type="entry name" value="TRP"/>
    <property type="match status" value="1"/>
</dbReference>
<dbReference type="InterPro" id="IPR010308">
    <property type="entry name" value="TRP_C"/>
</dbReference>
<feature type="transmembrane region" description="Helical" evidence="2">
    <location>
        <begin position="727"/>
        <end position="746"/>
    </location>
</feature>
<feature type="transmembrane region" description="Helical" evidence="2">
    <location>
        <begin position="813"/>
        <end position="835"/>
    </location>
</feature>
<keyword evidence="3" id="KW-0732">Signal</keyword>